<dbReference type="PANTHER" id="PTHR31094">
    <property type="entry name" value="RIKEN CDNA 2310061I04 GENE"/>
    <property type="match status" value="1"/>
</dbReference>
<dbReference type="Pfam" id="PF10184">
    <property type="entry name" value="DUF2358"/>
    <property type="match status" value="1"/>
</dbReference>
<accession>A0A9N9C7T8</accession>
<proteinExistence type="predicted"/>
<dbReference type="AlphaFoldDB" id="A0A9N9C7T8"/>
<evidence type="ECO:0000256" key="1">
    <source>
        <dbReference type="SAM" id="MobiDB-lite"/>
    </source>
</evidence>
<organism evidence="2 3">
    <name type="scientific">Paraglomus occultum</name>
    <dbReference type="NCBI Taxonomy" id="144539"/>
    <lineage>
        <taxon>Eukaryota</taxon>
        <taxon>Fungi</taxon>
        <taxon>Fungi incertae sedis</taxon>
        <taxon>Mucoromycota</taxon>
        <taxon>Glomeromycotina</taxon>
        <taxon>Glomeromycetes</taxon>
        <taxon>Paraglomerales</taxon>
        <taxon>Paraglomeraceae</taxon>
        <taxon>Paraglomus</taxon>
    </lineage>
</organism>
<gene>
    <name evidence="2" type="ORF">POCULU_LOCUS6935</name>
</gene>
<dbReference type="EMBL" id="CAJVPJ010001411">
    <property type="protein sequence ID" value="CAG8590228.1"/>
    <property type="molecule type" value="Genomic_DNA"/>
</dbReference>
<evidence type="ECO:0000313" key="2">
    <source>
        <dbReference type="EMBL" id="CAG8590228.1"/>
    </source>
</evidence>
<dbReference type="PANTHER" id="PTHR31094:SF2">
    <property type="entry name" value="RIKEN CDNA 2310061I04 GENE"/>
    <property type="match status" value="1"/>
</dbReference>
<protein>
    <submittedName>
        <fullName evidence="2">8199_t:CDS:1</fullName>
    </submittedName>
</protein>
<dbReference type="InterPro" id="IPR018790">
    <property type="entry name" value="DUF2358"/>
</dbReference>
<sequence>NQQQPTVSTGHEIPQSLFPPKTTTQFNKRRQVGKVKSSKILPLSSPEPSEDKRKGADEYTLNVGVAIRTIRSDLPRFFERGLSDTSIYSQNILLSEPYHTRLYVRGKHLYVGIANLLRWSLTWYFDDIVFEIINMRVVDANTDEKDNDEGSFHYPLADEASAINSNSVKPLSRHNVLPTTLNSPSNKEPSERDTRLFVRWTFEGTPRASYFWSLFSSSDSRIPRSTFSGVFMYMFDARGYVSEHWVKSIIPAPSRRAVLYHGFGGLGGWLWRIRSLLRQQKGQWGVGLGMVGIRNNDENAEKRGGRVNLGGEG</sequence>
<name>A0A9N9C7T8_9GLOM</name>
<keyword evidence="3" id="KW-1185">Reference proteome</keyword>
<feature type="non-terminal residue" evidence="2">
    <location>
        <position position="313"/>
    </location>
</feature>
<reference evidence="2" key="1">
    <citation type="submission" date="2021-06" db="EMBL/GenBank/DDBJ databases">
        <authorList>
            <person name="Kallberg Y."/>
            <person name="Tangrot J."/>
            <person name="Rosling A."/>
        </authorList>
    </citation>
    <scope>NUCLEOTIDE SEQUENCE</scope>
    <source>
        <strain evidence="2">IA702</strain>
    </source>
</reference>
<feature type="compositionally biased region" description="Basic residues" evidence="1">
    <location>
        <begin position="27"/>
        <end position="37"/>
    </location>
</feature>
<evidence type="ECO:0000313" key="3">
    <source>
        <dbReference type="Proteomes" id="UP000789572"/>
    </source>
</evidence>
<feature type="region of interest" description="Disordered" evidence="1">
    <location>
        <begin position="1"/>
        <end position="56"/>
    </location>
</feature>
<comment type="caution">
    <text evidence="2">The sequence shown here is derived from an EMBL/GenBank/DDBJ whole genome shotgun (WGS) entry which is preliminary data.</text>
</comment>
<dbReference type="Proteomes" id="UP000789572">
    <property type="component" value="Unassembled WGS sequence"/>
</dbReference>
<dbReference type="OrthoDB" id="1099063at2759"/>